<evidence type="ECO:0008006" key="5">
    <source>
        <dbReference type="Google" id="ProtNLM"/>
    </source>
</evidence>
<sequence length="223" mass="25766">MKSYRLSNLLNLLNLNQNQISLPQERRLPIRIRPVFLLLTLFTIIILTLVGFNPALNAWVLFPKKLFHFISFTIVTGLFYSILDVDQSSQLIWYWKHFNSICTTTICFLLGGIGSELIQVFLPWKVFSWGDLLANEAGCLVGYHLSRSLHKQYQHKRELASLYQPLVNESGMLDEDEEEDEEDPGDLAKSGFGSHPGLGNVWSDNLDESHEYFRFEDDDDDRH</sequence>
<dbReference type="InParanoid" id="F4RK59"/>
<dbReference type="OrthoDB" id="2499234at2759"/>
<dbReference type="AlphaFoldDB" id="F4RK59"/>
<dbReference type="eggNOG" id="ENOG502S56A">
    <property type="taxonomic scope" value="Eukaryota"/>
</dbReference>
<keyword evidence="2" id="KW-0472">Membrane</keyword>
<reference evidence="4" key="1">
    <citation type="journal article" date="2011" name="Proc. Natl. Acad. Sci. U.S.A.">
        <title>Obligate biotrophy features unraveled by the genomic analysis of rust fungi.</title>
        <authorList>
            <person name="Duplessis S."/>
            <person name="Cuomo C.A."/>
            <person name="Lin Y.-C."/>
            <person name="Aerts A."/>
            <person name="Tisserant E."/>
            <person name="Veneault-Fourrey C."/>
            <person name="Joly D.L."/>
            <person name="Hacquard S."/>
            <person name="Amselem J."/>
            <person name="Cantarel B.L."/>
            <person name="Chiu R."/>
            <person name="Coutinho P.M."/>
            <person name="Feau N."/>
            <person name="Field M."/>
            <person name="Frey P."/>
            <person name="Gelhaye E."/>
            <person name="Goldberg J."/>
            <person name="Grabherr M.G."/>
            <person name="Kodira C.D."/>
            <person name="Kohler A."/>
            <person name="Kuees U."/>
            <person name="Lindquist E.A."/>
            <person name="Lucas S.M."/>
            <person name="Mago R."/>
            <person name="Mauceli E."/>
            <person name="Morin E."/>
            <person name="Murat C."/>
            <person name="Pangilinan J.L."/>
            <person name="Park R."/>
            <person name="Pearson M."/>
            <person name="Quesneville H."/>
            <person name="Rouhier N."/>
            <person name="Sakthikumar S."/>
            <person name="Salamov A.A."/>
            <person name="Schmutz J."/>
            <person name="Selles B."/>
            <person name="Shapiro H."/>
            <person name="Tanguay P."/>
            <person name="Tuskan G.A."/>
            <person name="Henrissat B."/>
            <person name="Van de Peer Y."/>
            <person name="Rouze P."/>
            <person name="Ellis J.G."/>
            <person name="Dodds P.N."/>
            <person name="Schein J.E."/>
            <person name="Zhong S."/>
            <person name="Hamelin R.C."/>
            <person name="Grigoriev I.V."/>
            <person name="Szabo L.J."/>
            <person name="Martin F."/>
        </authorList>
    </citation>
    <scope>NUCLEOTIDE SEQUENCE [LARGE SCALE GENOMIC DNA]</scope>
    <source>
        <strain evidence="4">98AG31 / pathotype 3-4-7</strain>
    </source>
</reference>
<feature type="transmembrane region" description="Helical" evidence="2">
    <location>
        <begin position="66"/>
        <end position="83"/>
    </location>
</feature>
<dbReference type="VEuPathDB" id="FungiDB:MELLADRAFT_55946"/>
<evidence type="ECO:0000313" key="4">
    <source>
        <dbReference type="Proteomes" id="UP000001072"/>
    </source>
</evidence>
<feature type="compositionally biased region" description="Acidic residues" evidence="1">
    <location>
        <begin position="172"/>
        <end position="185"/>
    </location>
</feature>
<keyword evidence="2" id="KW-1133">Transmembrane helix</keyword>
<dbReference type="KEGG" id="mlr:MELLADRAFT_55946"/>
<protein>
    <recommendedName>
        <fullName evidence="5">VanZ-like domain-containing protein</fullName>
    </recommendedName>
</protein>
<gene>
    <name evidence="3" type="ORF">MELLADRAFT_55946</name>
</gene>
<evidence type="ECO:0000313" key="3">
    <source>
        <dbReference type="EMBL" id="EGG07041.1"/>
    </source>
</evidence>
<organism evidence="4">
    <name type="scientific">Melampsora larici-populina (strain 98AG31 / pathotype 3-4-7)</name>
    <name type="common">Poplar leaf rust fungus</name>
    <dbReference type="NCBI Taxonomy" id="747676"/>
    <lineage>
        <taxon>Eukaryota</taxon>
        <taxon>Fungi</taxon>
        <taxon>Dikarya</taxon>
        <taxon>Basidiomycota</taxon>
        <taxon>Pucciniomycotina</taxon>
        <taxon>Pucciniomycetes</taxon>
        <taxon>Pucciniales</taxon>
        <taxon>Melampsoraceae</taxon>
        <taxon>Melampsora</taxon>
    </lineage>
</organism>
<dbReference type="HOGENOM" id="CLU_062280_1_0_1"/>
<feature type="region of interest" description="Disordered" evidence="1">
    <location>
        <begin position="172"/>
        <end position="204"/>
    </location>
</feature>
<dbReference type="Proteomes" id="UP000001072">
    <property type="component" value="Unassembled WGS sequence"/>
</dbReference>
<proteinExistence type="predicted"/>
<name>F4RK59_MELLP</name>
<dbReference type="EMBL" id="GL883105">
    <property type="protein sequence ID" value="EGG07041.1"/>
    <property type="molecule type" value="Genomic_DNA"/>
</dbReference>
<dbReference type="RefSeq" id="XP_007409483.1">
    <property type="nucleotide sequence ID" value="XM_007409421.1"/>
</dbReference>
<evidence type="ECO:0000256" key="2">
    <source>
        <dbReference type="SAM" id="Phobius"/>
    </source>
</evidence>
<dbReference type="GeneID" id="18929002"/>
<keyword evidence="4" id="KW-1185">Reference proteome</keyword>
<feature type="transmembrane region" description="Helical" evidence="2">
    <location>
        <begin position="35"/>
        <end position="60"/>
    </location>
</feature>
<evidence type="ECO:0000256" key="1">
    <source>
        <dbReference type="SAM" id="MobiDB-lite"/>
    </source>
</evidence>
<feature type="transmembrane region" description="Helical" evidence="2">
    <location>
        <begin position="95"/>
        <end position="114"/>
    </location>
</feature>
<accession>F4RK59</accession>
<dbReference type="PANTHER" id="PTHR28008:SF1">
    <property type="entry name" value="DOMAIN PROTEIN, PUTATIVE (AFU_ORTHOLOGUE AFUA_3G10980)-RELATED"/>
    <property type="match status" value="1"/>
</dbReference>
<keyword evidence="2" id="KW-0812">Transmembrane</keyword>
<dbReference type="PANTHER" id="PTHR28008">
    <property type="entry name" value="DOMAIN PROTEIN, PUTATIVE (AFU_ORTHOLOGUE AFUA_3G10980)-RELATED"/>
    <property type="match status" value="1"/>
</dbReference>